<keyword evidence="2 5" id="KW-0689">Ribosomal protein</keyword>
<accession>A0A918S691</accession>
<dbReference type="Pfam" id="PF00830">
    <property type="entry name" value="Ribosomal_L28"/>
    <property type="match status" value="1"/>
</dbReference>
<dbReference type="GO" id="GO:0003735">
    <property type="term" value="F:structural constituent of ribosome"/>
    <property type="evidence" value="ECO:0007669"/>
    <property type="project" value="InterPro"/>
</dbReference>
<proteinExistence type="inferred from homology"/>
<evidence type="ECO:0000256" key="2">
    <source>
        <dbReference type="ARBA" id="ARBA00022980"/>
    </source>
</evidence>
<dbReference type="GO" id="GO:0022625">
    <property type="term" value="C:cytosolic large ribosomal subunit"/>
    <property type="evidence" value="ECO:0007669"/>
    <property type="project" value="TreeGrafter"/>
</dbReference>
<organism evidence="6 7">
    <name type="scientific">Devosia pacifica</name>
    <dbReference type="NCBI Taxonomy" id="1335967"/>
    <lineage>
        <taxon>Bacteria</taxon>
        <taxon>Pseudomonadati</taxon>
        <taxon>Pseudomonadota</taxon>
        <taxon>Alphaproteobacteria</taxon>
        <taxon>Hyphomicrobiales</taxon>
        <taxon>Devosiaceae</taxon>
        <taxon>Devosia</taxon>
    </lineage>
</organism>
<dbReference type="Proteomes" id="UP000646579">
    <property type="component" value="Unassembled WGS sequence"/>
</dbReference>
<dbReference type="SUPFAM" id="SSF143800">
    <property type="entry name" value="L28p-like"/>
    <property type="match status" value="1"/>
</dbReference>
<reference evidence="6" key="1">
    <citation type="journal article" date="2014" name="Int. J. Syst. Evol. Microbiol.">
        <title>Complete genome sequence of Corynebacterium casei LMG S-19264T (=DSM 44701T), isolated from a smear-ripened cheese.</title>
        <authorList>
            <consortium name="US DOE Joint Genome Institute (JGI-PGF)"/>
            <person name="Walter F."/>
            <person name="Albersmeier A."/>
            <person name="Kalinowski J."/>
            <person name="Ruckert C."/>
        </authorList>
    </citation>
    <scope>NUCLEOTIDE SEQUENCE</scope>
    <source>
        <strain evidence="6">KCTC 32437</strain>
    </source>
</reference>
<keyword evidence="7" id="KW-1185">Reference proteome</keyword>
<dbReference type="InterPro" id="IPR037147">
    <property type="entry name" value="Ribosomal_bL28_sf"/>
</dbReference>
<dbReference type="HAMAP" id="MF_00373">
    <property type="entry name" value="Ribosomal_bL28"/>
    <property type="match status" value="1"/>
</dbReference>
<evidence type="ECO:0000256" key="5">
    <source>
        <dbReference type="HAMAP-Rule" id="MF_00373"/>
    </source>
</evidence>
<dbReference type="PANTHER" id="PTHR13528:SF2">
    <property type="entry name" value="LARGE RIBOSOMAL SUBUNIT PROTEIN BL28M"/>
    <property type="match status" value="1"/>
</dbReference>
<dbReference type="RefSeq" id="WP_189425815.1">
    <property type="nucleotide sequence ID" value="NZ_BMZE01000002.1"/>
</dbReference>
<evidence type="ECO:0000256" key="1">
    <source>
        <dbReference type="ARBA" id="ARBA00008760"/>
    </source>
</evidence>
<evidence type="ECO:0000256" key="3">
    <source>
        <dbReference type="ARBA" id="ARBA00023274"/>
    </source>
</evidence>
<dbReference type="EMBL" id="BMZE01000002">
    <property type="protein sequence ID" value="GHA26612.1"/>
    <property type="molecule type" value="Genomic_DNA"/>
</dbReference>
<keyword evidence="3 5" id="KW-0687">Ribonucleoprotein</keyword>
<name>A0A918S691_9HYPH</name>
<dbReference type="AlphaFoldDB" id="A0A918S691"/>
<reference evidence="6" key="2">
    <citation type="submission" date="2020-09" db="EMBL/GenBank/DDBJ databases">
        <authorList>
            <person name="Sun Q."/>
            <person name="Kim S."/>
        </authorList>
    </citation>
    <scope>NUCLEOTIDE SEQUENCE</scope>
    <source>
        <strain evidence="6">KCTC 32437</strain>
    </source>
</reference>
<evidence type="ECO:0000313" key="7">
    <source>
        <dbReference type="Proteomes" id="UP000646579"/>
    </source>
</evidence>
<evidence type="ECO:0000313" key="6">
    <source>
        <dbReference type="EMBL" id="GHA26612.1"/>
    </source>
</evidence>
<dbReference type="InterPro" id="IPR026569">
    <property type="entry name" value="Ribosomal_bL28"/>
</dbReference>
<dbReference type="InterPro" id="IPR034704">
    <property type="entry name" value="Ribosomal_bL28/bL31-like_sf"/>
</dbReference>
<comment type="caution">
    <text evidence="6">The sequence shown here is derived from an EMBL/GenBank/DDBJ whole genome shotgun (WGS) entry which is preliminary data.</text>
</comment>
<sequence>MARRCELTGKGVLTGNNVSHAVNKTRRRFLPNLVKVTLQSEALERPVKLRVSAAALRTVEHRGGLDAFLLKQADADLSPLALGIKKELRATLAS</sequence>
<gene>
    <name evidence="5 6" type="primary">rpmB</name>
    <name evidence="6" type="ORF">GCM10007989_23010</name>
</gene>
<dbReference type="Gene3D" id="2.30.170.40">
    <property type="entry name" value="Ribosomal protein L28/L24"/>
    <property type="match status" value="1"/>
</dbReference>
<protein>
    <recommendedName>
        <fullName evidence="4 5">Large ribosomal subunit protein bL28</fullName>
    </recommendedName>
</protein>
<dbReference type="InterPro" id="IPR001383">
    <property type="entry name" value="Ribosomal_bL28_bact-type"/>
</dbReference>
<comment type="similarity">
    <text evidence="1 5">Belongs to the bacterial ribosomal protein bL28 family.</text>
</comment>
<dbReference type="GO" id="GO:0006412">
    <property type="term" value="P:translation"/>
    <property type="evidence" value="ECO:0007669"/>
    <property type="project" value="UniProtKB-UniRule"/>
</dbReference>
<dbReference type="PANTHER" id="PTHR13528">
    <property type="entry name" value="39S RIBOSOMAL PROTEIN L28, MITOCHONDRIAL"/>
    <property type="match status" value="1"/>
</dbReference>
<dbReference type="NCBIfam" id="TIGR00009">
    <property type="entry name" value="L28"/>
    <property type="match status" value="1"/>
</dbReference>
<evidence type="ECO:0000256" key="4">
    <source>
        <dbReference type="ARBA" id="ARBA00035174"/>
    </source>
</evidence>